<keyword evidence="2" id="KW-1185">Reference proteome</keyword>
<dbReference type="KEGG" id="afj:AFERRID_17970"/>
<evidence type="ECO:0000313" key="1">
    <source>
        <dbReference type="EMBL" id="BBF65579.1"/>
    </source>
</evidence>
<proteinExistence type="predicted"/>
<sequence>MFYPGKAAVLRAEVERLLARAEQDGEAAAAPWPKAIIVPHAGYIYSGTVAASGYALLAKGGGISAGWCFWGRHIVCHFAVSPCRVSRPCKRR</sequence>
<dbReference type="Proteomes" id="UP000280188">
    <property type="component" value="Chromosome"/>
</dbReference>
<accession>A0A2Z6IJC9</accession>
<reference evidence="1 2" key="1">
    <citation type="journal article" date="2018" name="Microbiol. Resour. Announc.">
        <title>Complete Genome Sequence of Acidithiobacillus ferridurans JCM 18981.</title>
        <authorList>
            <person name="Miyauchi T."/>
            <person name="Kouzuma A."/>
            <person name="Abe T."/>
            <person name="Watanabe K."/>
        </authorList>
    </citation>
    <scope>NUCLEOTIDE SEQUENCE [LARGE SCALE GENOMIC DNA]</scope>
    <source>
        <strain evidence="2">ATCC 33020 / DSM 29468 / JCM 18981 / 11Fe</strain>
    </source>
</reference>
<dbReference type="Gene3D" id="3.40.830.10">
    <property type="entry name" value="LigB-like"/>
    <property type="match status" value="1"/>
</dbReference>
<dbReference type="EMBL" id="AP018795">
    <property type="protein sequence ID" value="BBF65579.1"/>
    <property type="molecule type" value="Genomic_DNA"/>
</dbReference>
<name>A0A2Z6IJC9_ACIFI</name>
<organism evidence="1 2">
    <name type="scientific">Acidithiobacillus ferridurans</name>
    <dbReference type="NCBI Taxonomy" id="1232575"/>
    <lineage>
        <taxon>Bacteria</taxon>
        <taxon>Pseudomonadati</taxon>
        <taxon>Pseudomonadota</taxon>
        <taxon>Acidithiobacillia</taxon>
        <taxon>Acidithiobacillales</taxon>
        <taxon>Acidithiobacillaceae</taxon>
        <taxon>Acidithiobacillus</taxon>
    </lineage>
</organism>
<gene>
    <name evidence="1" type="ORF">AFERRID_17970</name>
</gene>
<dbReference type="AlphaFoldDB" id="A0A2Z6IJC9"/>
<protein>
    <recommendedName>
        <fullName evidence="3">AmmeMemoRadiSam system protein B</fullName>
    </recommendedName>
</protein>
<evidence type="ECO:0000313" key="2">
    <source>
        <dbReference type="Proteomes" id="UP000280188"/>
    </source>
</evidence>
<dbReference type="InterPro" id="IPR002737">
    <property type="entry name" value="MEMO1_fam"/>
</dbReference>
<evidence type="ECO:0008006" key="3">
    <source>
        <dbReference type="Google" id="ProtNLM"/>
    </source>
</evidence>
<dbReference type="Pfam" id="PF01875">
    <property type="entry name" value="Memo"/>
    <property type="match status" value="1"/>
</dbReference>
<dbReference type="NCBIfam" id="TIGR04336">
    <property type="entry name" value="AmmeMemoSam_B"/>
    <property type="match status" value="1"/>
</dbReference>